<accession>A0ABS1JU70</accession>
<comment type="caution">
    <text evidence="1">The sequence shown here is derived from an EMBL/GenBank/DDBJ whole genome shotgun (WGS) entry which is preliminary data.</text>
</comment>
<reference evidence="1 2" key="1">
    <citation type="journal article" date="2017" name="Int. J. Syst. Evol. Microbiol.">
        <title>Ramlibacter alkalitolerans sp. nov., alkali-tolerant bacterium isolated from soil of ginseng.</title>
        <authorList>
            <person name="Lee D.H."/>
            <person name="Cha C.J."/>
        </authorList>
    </citation>
    <scope>NUCLEOTIDE SEQUENCE [LARGE SCALE GENOMIC DNA]</scope>
    <source>
        <strain evidence="1 2">KACC 19305</strain>
    </source>
</reference>
<dbReference type="Proteomes" id="UP000622707">
    <property type="component" value="Unassembled WGS sequence"/>
</dbReference>
<evidence type="ECO:0000313" key="1">
    <source>
        <dbReference type="EMBL" id="MBL0427676.1"/>
    </source>
</evidence>
<proteinExistence type="predicted"/>
<protein>
    <submittedName>
        <fullName evidence="1">Uncharacterized protein</fullName>
    </submittedName>
</protein>
<gene>
    <name evidence="1" type="ORF">JI746_21355</name>
</gene>
<evidence type="ECO:0000313" key="2">
    <source>
        <dbReference type="Proteomes" id="UP000622707"/>
    </source>
</evidence>
<organism evidence="1 2">
    <name type="scientific">Ramlibacter alkalitolerans</name>
    <dbReference type="NCBI Taxonomy" id="2039631"/>
    <lineage>
        <taxon>Bacteria</taxon>
        <taxon>Pseudomonadati</taxon>
        <taxon>Pseudomonadota</taxon>
        <taxon>Betaproteobacteria</taxon>
        <taxon>Burkholderiales</taxon>
        <taxon>Comamonadaceae</taxon>
        <taxon>Ramlibacter</taxon>
    </lineage>
</organism>
<dbReference type="EMBL" id="JAEQND010000013">
    <property type="protein sequence ID" value="MBL0427676.1"/>
    <property type="molecule type" value="Genomic_DNA"/>
</dbReference>
<keyword evidence="2" id="KW-1185">Reference proteome</keyword>
<name>A0ABS1JU70_9BURK</name>
<dbReference type="RefSeq" id="WP_201692310.1">
    <property type="nucleotide sequence ID" value="NZ_JAEQND010000013.1"/>
</dbReference>
<sequence>MNIPYEIYRREGSEQRVLSINAGLLAGKPSFRLMRGRAAKGGKLRLEVRSEHATLVLDDLPKDVATAALRGHAFLAEFNSFGLKAAHGICIPRERTARTDASR</sequence>